<dbReference type="Gene3D" id="3.90.550.10">
    <property type="entry name" value="Spore Coat Polysaccharide Biosynthesis Protein SpsA, Chain A"/>
    <property type="match status" value="1"/>
</dbReference>
<dbReference type="InterPro" id="IPR050793">
    <property type="entry name" value="CMP-NeuNAc_synthase"/>
</dbReference>
<dbReference type="InterPro" id="IPR029044">
    <property type="entry name" value="Nucleotide-diphossugar_trans"/>
</dbReference>
<keyword evidence="1" id="KW-0808">Transferase</keyword>
<dbReference type="Pfam" id="PF02348">
    <property type="entry name" value="CTP_transf_3"/>
    <property type="match status" value="1"/>
</dbReference>
<dbReference type="SUPFAM" id="SSF53448">
    <property type="entry name" value="Nucleotide-diphospho-sugar transferases"/>
    <property type="match status" value="1"/>
</dbReference>
<accession>A0ABM9I864</accession>
<dbReference type="PANTHER" id="PTHR21485">
    <property type="entry name" value="HAD SUPERFAMILY MEMBERS CMAS AND KDSC"/>
    <property type="match status" value="1"/>
</dbReference>
<dbReference type="EC" id="2.7.7.82" evidence="1"/>
<keyword evidence="2" id="KW-1185">Reference proteome</keyword>
<name>A0ABM9I864_9GAMM</name>
<gene>
    <name evidence="1" type="ORF">MSZNOR_4489</name>
</gene>
<evidence type="ECO:0000313" key="1">
    <source>
        <dbReference type="EMBL" id="CAI8952883.1"/>
    </source>
</evidence>
<proteinExistence type="predicted"/>
<dbReference type="PANTHER" id="PTHR21485:SF6">
    <property type="entry name" value="N-ACYLNEURAMINATE CYTIDYLYLTRANSFERASE-RELATED"/>
    <property type="match status" value="1"/>
</dbReference>
<dbReference type="GO" id="GO:0016779">
    <property type="term" value="F:nucleotidyltransferase activity"/>
    <property type="evidence" value="ECO:0007669"/>
    <property type="project" value="UniProtKB-KW"/>
</dbReference>
<dbReference type="InterPro" id="IPR003329">
    <property type="entry name" value="Cytidylyl_trans"/>
</dbReference>
<sequence length="237" mass="25712">MLGDKRYLAVIPARAGSKGLPGKNLLPLGGKPLIAWSIEAALASCYLDQVIVSSEDAEILTTAREWGAATPFVRPAELAEDDTPGIDVVLHACQVLTGYDYVVLLQPTSPLRTAGDIDQAIERNEECGAPACVSVTKADKSPYWMYYLNDAGHMTPVMDVGQRPSLRQALPDAYALNGAVYVARIDWLQHTRSFLTPETAAYVMPRERSVDIDTALDFKMAETLMADGYVGSHLVSP</sequence>
<reference evidence="1 2" key="1">
    <citation type="submission" date="2023-03" db="EMBL/GenBank/DDBJ databases">
        <authorList>
            <person name="Pearce D."/>
        </authorList>
    </citation>
    <scope>NUCLEOTIDE SEQUENCE [LARGE SCALE GENOMIC DNA]</scope>
    <source>
        <strain evidence="1">Msz</strain>
    </source>
</reference>
<dbReference type="Proteomes" id="UP001162030">
    <property type="component" value="Chromosome"/>
</dbReference>
<protein>
    <submittedName>
        <fullName evidence="1">CMP-N,N'-diacetyllegionaminic acid synthase</fullName>
        <ecNumber evidence="1">2.7.7.82</ecNumber>
    </submittedName>
</protein>
<keyword evidence="1" id="KW-0548">Nucleotidyltransferase</keyword>
<evidence type="ECO:0000313" key="2">
    <source>
        <dbReference type="Proteomes" id="UP001162030"/>
    </source>
</evidence>
<dbReference type="EMBL" id="OX458333">
    <property type="protein sequence ID" value="CAI8952883.1"/>
    <property type="molecule type" value="Genomic_DNA"/>
</dbReference>
<dbReference type="CDD" id="cd02513">
    <property type="entry name" value="CMP-NeuAc_Synthase"/>
    <property type="match status" value="1"/>
</dbReference>
<organism evidence="1 2">
    <name type="scientific">Methylocaldum szegediense</name>
    <dbReference type="NCBI Taxonomy" id="73780"/>
    <lineage>
        <taxon>Bacteria</taxon>
        <taxon>Pseudomonadati</taxon>
        <taxon>Pseudomonadota</taxon>
        <taxon>Gammaproteobacteria</taxon>
        <taxon>Methylococcales</taxon>
        <taxon>Methylococcaceae</taxon>
        <taxon>Methylocaldum</taxon>
    </lineage>
</organism>
<dbReference type="RefSeq" id="WP_317963510.1">
    <property type="nucleotide sequence ID" value="NZ_OX458333.1"/>
</dbReference>